<proteinExistence type="predicted"/>
<sequence length="327" mass="38081">MKELPTGIARMFKEPHIIKDKVYARLSISNIENIIEVINKYVKILPFESFTALQKLYSGDIKSFIDTYIDAYLCTPLISLCRERGPRIKCSIYSNSEYIEIYSECFDIELLFSIIFGDLSNLFIFETGYRDGIRFKRSIISRNLIEISIPEIMRRNKSKSKEHLFTIPLKTFSNAFEYILNNADEVTELILHIPCLDNKVIELLYRIARTLSNRSRIYVLTALPTSEIAKRCISNYKNVLISYIEASEFLPRYNITLCNADIVHMGLIINRSHYIVSYEYSYRDDVEVSMVKDRSYIETISLSYLRECLCSANLVKDDLNKSMSIKI</sequence>
<gene>
    <name evidence="1" type="ORF">ENV02_00785</name>
</gene>
<organism evidence="1">
    <name type="scientific">Ignisphaera aggregans</name>
    <dbReference type="NCBI Taxonomy" id="334771"/>
    <lineage>
        <taxon>Archaea</taxon>
        <taxon>Thermoproteota</taxon>
        <taxon>Thermoprotei</taxon>
        <taxon>Desulfurococcales</taxon>
        <taxon>Desulfurococcaceae</taxon>
        <taxon>Ignisphaera</taxon>
    </lineage>
</organism>
<dbReference type="AlphaFoldDB" id="A0A7J3QD78"/>
<evidence type="ECO:0000313" key="1">
    <source>
        <dbReference type="EMBL" id="HGV66339.1"/>
    </source>
</evidence>
<accession>A0A7J3QD78</accession>
<protein>
    <submittedName>
        <fullName evidence="1">Uncharacterized protein</fullName>
    </submittedName>
</protein>
<comment type="caution">
    <text evidence="1">The sequence shown here is derived from an EMBL/GenBank/DDBJ whole genome shotgun (WGS) entry which is preliminary data.</text>
</comment>
<dbReference type="EMBL" id="DTET01000041">
    <property type="protein sequence ID" value="HGV66339.1"/>
    <property type="molecule type" value="Genomic_DNA"/>
</dbReference>
<reference evidence="1" key="1">
    <citation type="journal article" date="2020" name="mSystems">
        <title>Genome- and Community-Level Interaction Insights into Carbon Utilization and Element Cycling Functions of Hydrothermarchaeota in Hydrothermal Sediment.</title>
        <authorList>
            <person name="Zhou Z."/>
            <person name="Liu Y."/>
            <person name="Xu W."/>
            <person name="Pan J."/>
            <person name="Luo Z.H."/>
            <person name="Li M."/>
        </authorList>
    </citation>
    <scope>NUCLEOTIDE SEQUENCE [LARGE SCALE GENOMIC DNA]</scope>
    <source>
        <strain evidence="1">SpSt-721</strain>
    </source>
</reference>
<name>A0A7J3QD78_9CREN</name>